<dbReference type="EMBL" id="MFVH01000023">
    <property type="protein sequence ID" value="OGI91715.1"/>
    <property type="molecule type" value="Genomic_DNA"/>
</dbReference>
<dbReference type="InterPro" id="IPR032808">
    <property type="entry name" value="DoxX"/>
</dbReference>
<protein>
    <submittedName>
        <fullName evidence="6">DoxX family protein</fullName>
    </submittedName>
</protein>
<comment type="caution">
    <text evidence="6">The sequence shown here is derived from an EMBL/GenBank/DDBJ whole genome shotgun (WGS) entry which is preliminary data.</text>
</comment>
<organism evidence="6 7">
    <name type="scientific">Candidatus Nomurabacteria bacterium RIFCSPLOWO2_01_FULL_46_18</name>
    <dbReference type="NCBI Taxonomy" id="1801783"/>
    <lineage>
        <taxon>Bacteria</taxon>
        <taxon>Candidatus Nomuraibacteriota</taxon>
    </lineage>
</organism>
<keyword evidence="2 5" id="KW-0812">Transmembrane</keyword>
<reference evidence="6 7" key="1">
    <citation type="journal article" date="2016" name="Nat. Commun.">
        <title>Thousands of microbial genomes shed light on interconnected biogeochemical processes in an aquifer system.</title>
        <authorList>
            <person name="Anantharaman K."/>
            <person name="Brown C.T."/>
            <person name="Hug L.A."/>
            <person name="Sharon I."/>
            <person name="Castelle C.J."/>
            <person name="Probst A.J."/>
            <person name="Thomas B.C."/>
            <person name="Singh A."/>
            <person name="Wilkins M.J."/>
            <person name="Karaoz U."/>
            <person name="Brodie E.L."/>
            <person name="Williams K.H."/>
            <person name="Hubbard S.S."/>
            <person name="Banfield J.F."/>
        </authorList>
    </citation>
    <scope>NUCLEOTIDE SEQUENCE [LARGE SCALE GENOMIC DNA]</scope>
</reference>
<feature type="transmembrane region" description="Helical" evidence="5">
    <location>
        <begin position="107"/>
        <end position="125"/>
    </location>
</feature>
<feature type="transmembrane region" description="Helical" evidence="5">
    <location>
        <begin position="68"/>
        <end position="86"/>
    </location>
</feature>
<evidence type="ECO:0000256" key="2">
    <source>
        <dbReference type="ARBA" id="ARBA00022692"/>
    </source>
</evidence>
<evidence type="ECO:0000313" key="7">
    <source>
        <dbReference type="Proteomes" id="UP000179381"/>
    </source>
</evidence>
<gene>
    <name evidence="6" type="ORF">A2933_01715</name>
</gene>
<keyword evidence="4 5" id="KW-0472">Membrane</keyword>
<comment type="subcellular location">
    <subcellularLocation>
        <location evidence="1">Membrane</location>
        <topology evidence="1">Multi-pass membrane protein</topology>
    </subcellularLocation>
</comment>
<feature type="transmembrane region" description="Helical" evidence="5">
    <location>
        <begin position="6"/>
        <end position="24"/>
    </location>
</feature>
<evidence type="ECO:0000256" key="4">
    <source>
        <dbReference type="ARBA" id="ARBA00023136"/>
    </source>
</evidence>
<dbReference type="AlphaFoldDB" id="A0A1F6XCC6"/>
<keyword evidence="3 5" id="KW-1133">Transmembrane helix</keyword>
<proteinExistence type="predicted"/>
<dbReference type="Proteomes" id="UP000179381">
    <property type="component" value="Unassembled WGS sequence"/>
</dbReference>
<accession>A0A1F6XCC6</accession>
<sequence>MIYLFLLGRVLLGGYFIMSGYNHFKNLQSYSGYAQSKGVPMPKLAVLVTGAMLALGGLGVLLGVWINLAILLLALFLIFVTPKMHAYWTITDPMMQMGERVNFYKNLALLGAVLMLLFIPTPWFMSLF</sequence>
<evidence type="ECO:0000256" key="5">
    <source>
        <dbReference type="SAM" id="Phobius"/>
    </source>
</evidence>
<name>A0A1F6XCC6_9BACT</name>
<evidence type="ECO:0000256" key="3">
    <source>
        <dbReference type="ARBA" id="ARBA00022989"/>
    </source>
</evidence>
<evidence type="ECO:0000256" key="1">
    <source>
        <dbReference type="ARBA" id="ARBA00004141"/>
    </source>
</evidence>
<dbReference type="GO" id="GO:0016020">
    <property type="term" value="C:membrane"/>
    <property type="evidence" value="ECO:0007669"/>
    <property type="project" value="UniProtKB-SubCell"/>
</dbReference>
<evidence type="ECO:0000313" key="6">
    <source>
        <dbReference type="EMBL" id="OGI91715.1"/>
    </source>
</evidence>
<dbReference type="Pfam" id="PF07681">
    <property type="entry name" value="DoxX"/>
    <property type="match status" value="1"/>
</dbReference>